<feature type="domain" description="Mannose-6-phosphate isomerase type II C-terminal" evidence="1">
    <location>
        <begin position="3"/>
        <end position="82"/>
    </location>
</feature>
<comment type="caution">
    <text evidence="2">The sequence shown here is derived from an EMBL/GenBank/DDBJ whole genome shotgun (WGS) entry which is preliminary data.</text>
</comment>
<name>A0A1F4YDS3_9BACT</name>
<evidence type="ECO:0000313" key="3">
    <source>
        <dbReference type="Proteomes" id="UP000178176"/>
    </source>
</evidence>
<accession>A0A1F4YDS3</accession>
<proteinExistence type="predicted"/>
<reference evidence="2 3" key="1">
    <citation type="journal article" date="2016" name="Nat. Commun.">
        <title>Thousands of microbial genomes shed light on interconnected biogeochemical processes in an aquifer system.</title>
        <authorList>
            <person name="Anantharaman K."/>
            <person name="Brown C.T."/>
            <person name="Hug L.A."/>
            <person name="Sharon I."/>
            <person name="Castelle C.J."/>
            <person name="Probst A.J."/>
            <person name="Thomas B.C."/>
            <person name="Singh A."/>
            <person name="Wilkins M.J."/>
            <person name="Karaoz U."/>
            <person name="Brodie E.L."/>
            <person name="Williams K.H."/>
            <person name="Hubbard S.S."/>
            <person name="Banfield J.F."/>
        </authorList>
    </citation>
    <scope>NUCLEOTIDE SEQUENCE [LARGE SCALE GENOMIC DNA]</scope>
</reference>
<organism evidence="2 3">
    <name type="scientific">Candidatus Amesbacteria bacterium RIFCSPHIGHO2_01_FULL_48_32b</name>
    <dbReference type="NCBI Taxonomy" id="1797253"/>
    <lineage>
        <taxon>Bacteria</taxon>
        <taxon>Candidatus Amesiibacteriota</taxon>
    </lineage>
</organism>
<dbReference type="SUPFAM" id="SSF51182">
    <property type="entry name" value="RmlC-like cupins"/>
    <property type="match status" value="1"/>
</dbReference>
<evidence type="ECO:0000259" key="1">
    <source>
        <dbReference type="Pfam" id="PF01050"/>
    </source>
</evidence>
<dbReference type="InterPro" id="IPR011051">
    <property type="entry name" value="RmlC_Cupin_sf"/>
</dbReference>
<dbReference type="InterPro" id="IPR001538">
    <property type="entry name" value="Man6P_isomerase-2_C"/>
</dbReference>
<dbReference type="InterPro" id="IPR014710">
    <property type="entry name" value="RmlC-like_jellyroll"/>
</dbReference>
<dbReference type="Proteomes" id="UP000178176">
    <property type="component" value="Unassembled WGS sequence"/>
</dbReference>
<dbReference type="GO" id="GO:0016779">
    <property type="term" value="F:nucleotidyltransferase activity"/>
    <property type="evidence" value="ECO:0007669"/>
    <property type="project" value="InterPro"/>
</dbReference>
<dbReference type="Gene3D" id="2.60.120.10">
    <property type="entry name" value="Jelly Rolls"/>
    <property type="match status" value="1"/>
</dbReference>
<dbReference type="GO" id="GO:0005976">
    <property type="term" value="P:polysaccharide metabolic process"/>
    <property type="evidence" value="ECO:0007669"/>
    <property type="project" value="InterPro"/>
</dbReference>
<gene>
    <name evidence="2" type="ORF">A2876_02480</name>
</gene>
<dbReference type="Pfam" id="PF01050">
    <property type="entry name" value="MannoseP_isomer"/>
    <property type="match status" value="1"/>
</dbReference>
<protein>
    <recommendedName>
        <fullName evidence="1">Mannose-6-phosphate isomerase type II C-terminal domain-containing protein</fullName>
    </recommendedName>
</protein>
<sequence length="110" mass="12731">MTRIEKPWGWEEILENNTAYTVKRLFMQDGHQCSYQYHKKKLETILVLRGVLTIVLATEEIVLKEGEIKTIPPPQPHRMRASHGDCLYLECSTSQLGDVVRISDDYGRVN</sequence>
<dbReference type="AlphaFoldDB" id="A0A1F4YDS3"/>
<evidence type="ECO:0000313" key="2">
    <source>
        <dbReference type="EMBL" id="OGC92129.1"/>
    </source>
</evidence>
<dbReference type="EMBL" id="MEXH01000021">
    <property type="protein sequence ID" value="OGC92129.1"/>
    <property type="molecule type" value="Genomic_DNA"/>
</dbReference>